<dbReference type="GO" id="GO:1903575">
    <property type="term" value="P:cornified envelope assembly"/>
    <property type="evidence" value="ECO:0007669"/>
    <property type="project" value="InterPro"/>
</dbReference>
<feature type="compositionally biased region" description="Gly residues" evidence="1">
    <location>
        <begin position="162"/>
        <end position="173"/>
    </location>
</feature>
<name>A0A6J3QEK2_TURTR</name>
<dbReference type="RefSeq" id="XP_033700830.1">
    <property type="nucleotide sequence ID" value="XM_033844939.1"/>
</dbReference>
<keyword evidence="2" id="KW-0732">Signal</keyword>
<proteinExistence type="predicted"/>
<dbReference type="Proteomes" id="UP000245320">
    <property type="component" value="Chromosome 19"/>
</dbReference>
<protein>
    <submittedName>
        <fullName evidence="4">Dermokine isoform X3</fullName>
    </submittedName>
</protein>
<evidence type="ECO:0000313" key="3">
    <source>
        <dbReference type="Proteomes" id="UP000245320"/>
    </source>
</evidence>
<feature type="signal peptide" evidence="2">
    <location>
        <begin position="1"/>
        <end position="21"/>
    </location>
</feature>
<dbReference type="CTD" id="93099"/>
<evidence type="ECO:0000256" key="1">
    <source>
        <dbReference type="SAM" id="MobiDB-lite"/>
    </source>
</evidence>
<dbReference type="AlphaFoldDB" id="A0A6J3QEK2"/>
<reference evidence="4" key="1">
    <citation type="submission" date="2025-08" db="UniProtKB">
        <authorList>
            <consortium name="RefSeq"/>
        </authorList>
    </citation>
    <scope>IDENTIFICATION</scope>
    <source>
        <tissue evidence="4">Spleen</tissue>
    </source>
</reference>
<sequence length="301" mass="31029">MKLQGCLACLLLALCLGSGEAGLLLSGGESSGAGAMETTGHGAGEAIGQEVGEAIKHGVGEATGGGDGEAAGSGVKETMGPGVGDALARGVEEAAHALGNTGSEAGRQAENVIQHGVDAAHSSSQGMPGGNGALADVAQPPYGSRRSSDNPNAEGSSSDGRNSGGSISGGSSGGSNSSSGGSSELHWNSQLFPGLFGLDTFWKNLKSKLGFMNWDTISKNQIPDLRTRIFLYFCRLWEKFKQSTPFLNWNAITENYDYNQQKYPTASGGQHSAQIPTKCGVTVSSSASRARPDLLQWVKFW</sequence>
<feature type="region of interest" description="Disordered" evidence="1">
    <location>
        <begin position="120"/>
        <end position="184"/>
    </location>
</feature>
<gene>
    <name evidence="4" type="primary">DMKN</name>
</gene>
<feature type="chain" id="PRO_5026679526" evidence="2">
    <location>
        <begin position="22"/>
        <end position="301"/>
    </location>
</feature>
<feature type="compositionally biased region" description="Low complexity" evidence="1">
    <location>
        <begin position="174"/>
        <end position="183"/>
    </location>
</feature>
<dbReference type="PANTHER" id="PTHR36881:SF1">
    <property type="entry name" value="DERMOKINE"/>
    <property type="match status" value="1"/>
</dbReference>
<dbReference type="InterPro" id="IPR033541">
    <property type="entry name" value="Dermokine"/>
</dbReference>
<evidence type="ECO:0000256" key="2">
    <source>
        <dbReference type="SAM" id="SignalP"/>
    </source>
</evidence>
<organism evidence="3 4">
    <name type="scientific">Tursiops truncatus</name>
    <name type="common">Atlantic bottle-nosed dolphin</name>
    <name type="synonym">Delphinus truncatus</name>
    <dbReference type="NCBI Taxonomy" id="9739"/>
    <lineage>
        <taxon>Eukaryota</taxon>
        <taxon>Metazoa</taxon>
        <taxon>Chordata</taxon>
        <taxon>Craniata</taxon>
        <taxon>Vertebrata</taxon>
        <taxon>Euteleostomi</taxon>
        <taxon>Mammalia</taxon>
        <taxon>Eutheria</taxon>
        <taxon>Laurasiatheria</taxon>
        <taxon>Artiodactyla</taxon>
        <taxon>Whippomorpha</taxon>
        <taxon>Cetacea</taxon>
        <taxon>Odontoceti</taxon>
        <taxon>Delphinidae</taxon>
        <taxon>Tursiops</taxon>
    </lineage>
</organism>
<evidence type="ECO:0000313" key="4">
    <source>
        <dbReference type="RefSeq" id="XP_033700830.1"/>
    </source>
</evidence>
<dbReference type="GO" id="GO:0005615">
    <property type="term" value="C:extracellular space"/>
    <property type="evidence" value="ECO:0007669"/>
    <property type="project" value="TreeGrafter"/>
</dbReference>
<dbReference type="GeneID" id="101324230"/>
<accession>A0A6J3QEK2</accession>
<keyword evidence="3" id="KW-1185">Reference proteome</keyword>
<dbReference type="PANTHER" id="PTHR36881">
    <property type="entry name" value="DERMOKINE"/>
    <property type="match status" value="1"/>
</dbReference>